<dbReference type="Gene3D" id="2.60.120.40">
    <property type="match status" value="1"/>
</dbReference>
<dbReference type="OrthoDB" id="9933527at2759"/>
<dbReference type="OMA" id="PLCIRRS"/>
<dbReference type="GO" id="GO:0016020">
    <property type="term" value="C:membrane"/>
    <property type="evidence" value="ECO:0007669"/>
    <property type="project" value="UniProtKB-SubCell"/>
</dbReference>
<evidence type="ECO:0000313" key="8">
    <source>
        <dbReference type="RefSeq" id="XP_018086290.2"/>
    </source>
</evidence>
<keyword evidence="3" id="KW-0202">Cytokine</keyword>
<dbReference type="PROSITE" id="PS50049">
    <property type="entry name" value="THD_2"/>
    <property type="match status" value="1"/>
</dbReference>
<dbReference type="CDD" id="cd00184">
    <property type="entry name" value="TNF"/>
    <property type="match status" value="1"/>
</dbReference>
<dbReference type="GO" id="GO:0006955">
    <property type="term" value="P:immune response"/>
    <property type="evidence" value="ECO:0007669"/>
    <property type="project" value="InterPro"/>
</dbReference>
<dbReference type="Proteomes" id="UP000186698">
    <property type="component" value="Chromosome 8L"/>
</dbReference>
<reference evidence="8" key="1">
    <citation type="submission" date="2025-08" db="UniProtKB">
        <authorList>
            <consortium name="RefSeq"/>
        </authorList>
    </citation>
    <scope>IDENTIFICATION</scope>
    <source>
        <strain evidence="8">J_2021</strain>
        <tissue evidence="8">Erythrocytes</tissue>
    </source>
</reference>
<gene>
    <name evidence="8" type="primary">ltb.L</name>
</gene>
<keyword evidence="4" id="KW-0472">Membrane</keyword>
<dbReference type="InterPro" id="IPR021184">
    <property type="entry name" value="TNF_CS"/>
</dbReference>
<evidence type="ECO:0000259" key="6">
    <source>
        <dbReference type="PROSITE" id="PS50049"/>
    </source>
</evidence>
<dbReference type="PaxDb" id="8355-A0A1L8F8I5"/>
<evidence type="ECO:0000313" key="7">
    <source>
        <dbReference type="Proteomes" id="UP000186698"/>
    </source>
</evidence>
<dbReference type="STRING" id="8355.A0A1L8F8I5"/>
<dbReference type="SUPFAM" id="SSF49842">
    <property type="entry name" value="TNF-like"/>
    <property type="match status" value="1"/>
</dbReference>
<feature type="domain" description="THD" evidence="6">
    <location>
        <begin position="58"/>
        <end position="195"/>
    </location>
</feature>
<evidence type="ECO:0000256" key="4">
    <source>
        <dbReference type="ARBA" id="ARBA00023136"/>
    </source>
</evidence>
<evidence type="ECO:0000256" key="1">
    <source>
        <dbReference type="ARBA" id="ARBA00004370"/>
    </source>
</evidence>
<dbReference type="GO" id="GO:0005125">
    <property type="term" value="F:cytokine activity"/>
    <property type="evidence" value="ECO:0000318"/>
    <property type="project" value="GO_Central"/>
</dbReference>
<protein>
    <submittedName>
        <fullName evidence="8">Lymphotoxin-beta</fullName>
    </submittedName>
</protein>
<dbReference type="RefSeq" id="XP_018086290.2">
    <property type="nucleotide sequence ID" value="XM_018230801.2"/>
</dbReference>
<dbReference type="GO" id="GO:0043123">
    <property type="term" value="P:positive regulation of canonical NF-kappaB signal transduction"/>
    <property type="evidence" value="ECO:0000318"/>
    <property type="project" value="GO_Central"/>
</dbReference>
<feature type="region of interest" description="Disordered" evidence="5">
    <location>
        <begin position="32"/>
        <end position="51"/>
    </location>
</feature>
<dbReference type="InterPro" id="IPR008983">
    <property type="entry name" value="Tumour_necrosis_fac-like_dom"/>
</dbReference>
<evidence type="ECO:0000256" key="3">
    <source>
        <dbReference type="ARBA" id="ARBA00022514"/>
    </source>
</evidence>
<dbReference type="GO" id="GO:0005615">
    <property type="term" value="C:extracellular space"/>
    <property type="evidence" value="ECO:0000318"/>
    <property type="project" value="GO_Central"/>
</dbReference>
<evidence type="ECO:0000256" key="5">
    <source>
        <dbReference type="SAM" id="MobiDB-lite"/>
    </source>
</evidence>
<accession>A0A1L8F8I5</accession>
<dbReference type="GO" id="GO:2001238">
    <property type="term" value="P:positive regulation of extrinsic apoptotic signaling pathway"/>
    <property type="evidence" value="ECO:0000318"/>
    <property type="project" value="GO_Central"/>
</dbReference>
<dbReference type="AlphaFoldDB" id="A0A1L8F8I5"/>
<dbReference type="PANTHER" id="PTHR11471">
    <property type="entry name" value="TUMOR NECROSIS FACTOR FAMILY MEMBER"/>
    <property type="match status" value="1"/>
</dbReference>
<dbReference type="GeneID" id="108698940"/>
<proteinExistence type="inferred from homology"/>
<comment type="subcellular location">
    <subcellularLocation>
        <location evidence="1">Membrane</location>
    </subcellularLocation>
</comment>
<dbReference type="SMART" id="SM00207">
    <property type="entry name" value="TNF"/>
    <property type="match status" value="1"/>
</dbReference>
<dbReference type="InterPro" id="IPR006052">
    <property type="entry name" value="TNF_dom"/>
</dbReference>
<dbReference type="GO" id="GO:0007166">
    <property type="term" value="P:cell surface receptor signaling pathway"/>
    <property type="evidence" value="ECO:0000318"/>
    <property type="project" value="GO_Central"/>
</dbReference>
<evidence type="ECO:0000256" key="2">
    <source>
        <dbReference type="ARBA" id="ARBA00008670"/>
    </source>
</evidence>
<dbReference type="PROSITE" id="PS00251">
    <property type="entry name" value="THD_1"/>
    <property type="match status" value="1"/>
</dbReference>
<dbReference type="GO" id="GO:0005164">
    <property type="term" value="F:tumor necrosis factor receptor binding"/>
    <property type="evidence" value="ECO:0007669"/>
    <property type="project" value="InterPro"/>
</dbReference>
<dbReference type="KEGG" id="xla:108698940"/>
<feature type="compositionally biased region" description="Low complexity" evidence="5">
    <location>
        <begin position="42"/>
        <end position="51"/>
    </location>
</feature>
<keyword evidence="7" id="KW-1185">Reference proteome</keyword>
<name>A0A1L8F8I5_XENLA</name>
<organism evidence="7 8">
    <name type="scientific">Xenopus laevis</name>
    <name type="common">African clawed frog</name>
    <dbReference type="NCBI Taxonomy" id="8355"/>
    <lineage>
        <taxon>Eukaryota</taxon>
        <taxon>Metazoa</taxon>
        <taxon>Chordata</taxon>
        <taxon>Craniata</taxon>
        <taxon>Vertebrata</taxon>
        <taxon>Euteleostomi</taxon>
        <taxon>Amphibia</taxon>
        <taxon>Batrachia</taxon>
        <taxon>Anura</taxon>
        <taxon>Pipoidea</taxon>
        <taxon>Pipidae</taxon>
        <taxon>Xenopodinae</taxon>
        <taxon>Xenopus</taxon>
        <taxon>Xenopus</taxon>
    </lineage>
</organism>
<sequence length="196" mass="21474">MRYKRQSMRASLVSVVAILIGILTLLQPIAGSRGKGAGGQRQKGNQANNWQRRNANKSAAHLVGIKHGTNKTLSWKSTHELSFIRPSMKYADTNLIVHQDGLYYVYCQVGFRGREANVVLFNQVLQHDSDSKNNVLLSGIESVVGPPSGSSMWYATLGQGGLARLKSGHHLSVIVSHPELVDDRDGMTFFGLVMVS</sequence>
<dbReference type="CTD" id="108698940"/>
<dbReference type="Pfam" id="PF00229">
    <property type="entry name" value="TNF"/>
    <property type="match status" value="1"/>
</dbReference>
<dbReference type="PANTHER" id="PTHR11471:SF29">
    <property type="entry name" value="LYMPHOTOXIN-BETA"/>
    <property type="match status" value="1"/>
</dbReference>
<comment type="similarity">
    <text evidence="2">Belongs to the tumor necrosis factor family.</text>
</comment>